<organism evidence="1 2">
    <name type="scientific">Riccia fluitans</name>
    <dbReference type="NCBI Taxonomy" id="41844"/>
    <lineage>
        <taxon>Eukaryota</taxon>
        <taxon>Viridiplantae</taxon>
        <taxon>Streptophyta</taxon>
        <taxon>Embryophyta</taxon>
        <taxon>Marchantiophyta</taxon>
        <taxon>Marchantiopsida</taxon>
        <taxon>Marchantiidae</taxon>
        <taxon>Marchantiales</taxon>
        <taxon>Ricciaceae</taxon>
        <taxon>Riccia</taxon>
    </lineage>
</organism>
<dbReference type="Proteomes" id="UP001605036">
    <property type="component" value="Unassembled WGS sequence"/>
</dbReference>
<accession>A0ABD1ZPI4</accession>
<reference evidence="1 2" key="1">
    <citation type="submission" date="2024-09" db="EMBL/GenBank/DDBJ databases">
        <title>Chromosome-scale assembly of Riccia fluitans.</title>
        <authorList>
            <person name="Paukszto L."/>
            <person name="Sawicki J."/>
            <person name="Karawczyk K."/>
            <person name="Piernik-Szablinska J."/>
            <person name="Szczecinska M."/>
            <person name="Mazdziarz M."/>
        </authorList>
    </citation>
    <scope>NUCLEOTIDE SEQUENCE [LARGE SCALE GENOMIC DNA]</scope>
    <source>
        <strain evidence="1">Rf_01</strain>
        <tissue evidence="1">Aerial parts of the thallus</tissue>
    </source>
</reference>
<sequence length="143" mass="15944">MDHKAGSANWTDRLPARKYWTASERELTRLPSEQPHSGNIKIMAGSGRREALCEDANSSLRGIRQERTDSKRTEWAASDTLLPTRVRSPTSPTDQVERWMQLFAWEFDAIHFALAVKPRPSLVSTCGIPSSEIPSEATSSGAF</sequence>
<proteinExistence type="predicted"/>
<dbReference type="AlphaFoldDB" id="A0ABD1ZPI4"/>
<comment type="caution">
    <text evidence="1">The sequence shown here is derived from an EMBL/GenBank/DDBJ whole genome shotgun (WGS) entry which is preliminary data.</text>
</comment>
<protein>
    <submittedName>
        <fullName evidence="1">Uncharacterized protein</fullName>
    </submittedName>
</protein>
<evidence type="ECO:0000313" key="2">
    <source>
        <dbReference type="Proteomes" id="UP001605036"/>
    </source>
</evidence>
<name>A0ABD1ZPI4_9MARC</name>
<gene>
    <name evidence="1" type="ORF">R1flu_021411</name>
</gene>
<keyword evidence="2" id="KW-1185">Reference proteome</keyword>
<dbReference type="EMBL" id="JBHFFA010000001">
    <property type="protein sequence ID" value="KAL2653283.1"/>
    <property type="molecule type" value="Genomic_DNA"/>
</dbReference>
<evidence type="ECO:0000313" key="1">
    <source>
        <dbReference type="EMBL" id="KAL2653283.1"/>
    </source>
</evidence>